<dbReference type="Pfam" id="PF00631">
    <property type="entry name" value="G-gamma"/>
    <property type="match status" value="1"/>
</dbReference>
<evidence type="ECO:0000313" key="2">
    <source>
        <dbReference type="EMBL" id="KAG2377957.1"/>
    </source>
</evidence>
<dbReference type="PROSITE" id="PS50058">
    <property type="entry name" value="G_PROTEIN_GAMMA"/>
    <property type="match status" value="1"/>
</dbReference>
<organism evidence="2 3">
    <name type="scientific">Naegleria lovaniensis</name>
    <name type="common">Amoeba</name>
    <dbReference type="NCBI Taxonomy" id="51637"/>
    <lineage>
        <taxon>Eukaryota</taxon>
        <taxon>Discoba</taxon>
        <taxon>Heterolobosea</taxon>
        <taxon>Tetramitia</taxon>
        <taxon>Eutetramitia</taxon>
        <taxon>Vahlkampfiidae</taxon>
        <taxon>Naegleria</taxon>
    </lineage>
</organism>
<comment type="caution">
    <text evidence="2">The sequence shown here is derived from an EMBL/GenBank/DDBJ whole genome shotgun (WGS) entry which is preliminary data.</text>
</comment>
<proteinExistence type="predicted"/>
<feature type="domain" description="G protein gamma" evidence="1">
    <location>
        <begin position="24"/>
        <end position="75"/>
    </location>
</feature>
<dbReference type="RefSeq" id="XP_044545219.1">
    <property type="nucleotide sequence ID" value="XM_044698670.1"/>
</dbReference>
<evidence type="ECO:0000313" key="3">
    <source>
        <dbReference type="Proteomes" id="UP000816034"/>
    </source>
</evidence>
<dbReference type="InterPro" id="IPR015898">
    <property type="entry name" value="G-protein_gamma-like_dom"/>
</dbReference>
<dbReference type="GeneID" id="68101033"/>
<dbReference type="EMBL" id="PYSW02000035">
    <property type="protein sequence ID" value="KAG2377957.1"/>
    <property type="molecule type" value="Genomic_DNA"/>
</dbReference>
<protein>
    <recommendedName>
        <fullName evidence="1">G protein gamma domain-containing protein</fullName>
    </recommendedName>
</protein>
<reference evidence="2 3" key="1">
    <citation type="journal article" date="2018" name="BMC Genomics">
        <title>The genome of Naegleria lovaniensis, the basis for a comparative approach to unravel pathogenicity factors of the human pathogenic amoeba N. fowleri.</title>
        <authorList>
            <person name="Liechti N."/>
            <person name="Schurch N."/>
            <person name="Bruggmann R."/>
            <person name="Wittwer M."/>
        </authorList>
    </citation>
    <scope>NUCLEOTIDE SEQUENCE [LARGE SCALE GENOMIC DNA]</scope>
    <source>
        <strain evidence="2 3">ATCC 30569</strain>
    </source>
</reference>
<evidence type="ECO:0000259" key="1">
    <source>
        <dbReference type="PROSITE" id="PS50058"/>
    </source>
</evidence>
<sequence>MANRMNDFVLQQLLAENQRLKESLESCRKAIPISEACRTLIDYCNDHKSKDMLVMGDPTNPYWNPPKDGGCCTIM</sequence>
<keyword evidence="3" id="KW-1185">Reference proteome</keyword>
<dbReference type="GO" id="GO:0007186">
    <property type="term" value="P:G protein-coupled receptor signaling pathway"/>
    <property type="evidence" value="ECO:0007669"/>
    <property type="project" value="InterPro"/>
</dbReference>
<dbReference type="Proteomes" id="UP000816034">
    <property type="component" value="Unassembled WGS sequence"/>
</dbReference>
<accession>A0AA88GIG2</accession>
<dbReference type="Gene3D" id="4.10.260.10">
    <property type="entry name" value="Transducin (heterotrimeric G protein), gamma chain"/>
    <property type="match status" value="1"/>
</dbReference>
<dbReference type="AlphaFoldDB" id="A0AA88GIG2"/>
<dbReference type="SUPFAM" id="SSF48670">
    <property type="entry name" value="Transducin (heterotrimeric G protein), gamma chain"/>
    <property type="match status" value="1"/>
</dbReference>
<dbReference type="InterPro" id="IPR036284">
    <property type="entry name" value="GGL_sf"/>
</dbReference>
<name>A0AA88GIG2_NAELO</name>
<dbReference type="SMART" id="SM01224">
    <property type="entry name" value="G_gamma"/>
    <property type="match status" value="1"/>
</dbReference>
<gene>
    <name evidence="2" type="ORF">C9374_008579</name>
</gene>